<comment type="cofactor">
    <cofactor evidence="1">
        <name>pantetheine 4'-phosphate</name>
        <dbReference type="ChEBI" id="CHEBI:47942"/>
    </cofactor>
</comment>
<dbReference type="PROSITE" id="PS00455">
    <property type="entry name" value="AMP_BINDING"/>
    <property type="match status" value="1"/>
</dbReference>
<accession>A0AAE4SHF5</accession>
<dbReference type="Gene3D" id="2.30.38.10">
    <property type="entry name" value="Luciferase, Domain 3"/>
    <property type="match status" value="1"/>
</dbReference>
<evidence type="ECO:0000256" key="2">
    <source>
        <dbReference type="ARBA" id="ARBA00022450"/>
    </source>
</evidence>
<dbReference type="PROSITE" id="PS50075">
    <property type="entry name" value="CARRIER"/>
    <property type="match status" value="1"/>
</dbReference>
<evidence type="ECO:0000256" key="3">
    <source>
        <dbReference type="ARBA" id="ARBA00022553"/>
    </source>
</evidence>
<dbReference type="Pfam" id="PF00501">
    <property type="entry name" value="AMP-binding"/>
    <property type="match status" value="1"/>
</dbReference>
<dbReference type="InterPro" id="IPR001242">
    <property type="entry name" value="Condensation_dom"/>
</dbReference>
<dbReference type="FunFam" id="3.40.50.980:FF:000002">
    <property type="entry name" value="Enterobactin synthetase component F"/>
    <property type="match status" value="1"/>
</dbReference>
<dbReference type="SUPFAM" id="SSF56801">
    <property type="entry name" value="Acetyl-CoA synthetase-like"/>
    <property type="match status" value="1"/>
</dbReference>
<dbReference type="Gene3D" id="3.30.559.10">
    <property type="entry name" value="Chloramphenicol acetyltransferase-like domain"/>
    <property type="match status" value="1"/>
</dbReference>
<dbReference type="NCBIfam" id="TIGR01733">
    <property type="entry name" value="AA-adenyl-dom"/>
    <property type="match status" value="1"/>
</dbReference>
<keyword evidence="4 6" id="KW-0436">Ligase</keyword>
<dbReference type="GO" id="GO:0031177">
    <property type="term" value="F:phosphopantetheine binding"/>
    <property type="evidence" value="ECO:0007669"/>
    <property type="project" value="InterPro"/>
</dbReference>
<comment type="caution">
    <text evidence="6">The sequence shown here is derived from an EMBL/GenBank/DDBJ whole genome shotgun (WGS) entry which is preliminary data.</text>
</comment>
<reference evidence="6" key="1">
    <citation type="submission" date="2023-10" db="EMBL/GenBank/DDBJ databases">
        <title>Surveillance and assessment of the effects of hospital wastewater treatment on clearance of pathogenic bacterial and antimicrobial resistance genes.</title>
        <authorList>
            <person name="Wu Y."/>
        </authorList>
    </citation>
    <scope>NUCLEOTIDE SEQUENCE</scope>
    <source>
        <strain evidence="6">23-M-SY-8</strain>
    </source>
</reference>
<dbReference type="InterPro" id="IPR006162">
    <property type="entry name" value="Ppantetheine_attach_site"/>
</dbReference>
<dbReference type="InterPro" id="IPR036736">
    <property type="entry name" value="ACP-like_sf"/>
</dbReference>
<dbReference type="Pfam" id="PF00668">
    <property type="entry name" value="Condensation"/>
    <property type="match status" value="1"/>
</dbReference>
<dbReference type="Pfam" id="PF00550">
    <property type="entry name" value="PP-binding"/>
    <property type="match status" value="1"/>
</dbReference>
<dbReference type="Gene3D" id="3.30.300.30">
    <property type="match status" value="1"/>
</dbReference>
<evidence type="ECO:0000256" key="1">
    <source>
        <dbReference type="ARBA" id="ARBA00001957"/>
    </source>
</evidence>
<dbReference type="InterPro" id="IPR001031">
    <property type="entry name" value="Thioesterase"/>
</dbReference>
<dbReference type="PROSITE" id="PS00012">
    <property type="entry name" value="PHOSPHOPANTETHEINE"/>
    <property type="match status" value="1"/>
</dbReference>
<dbReference type="RefSeq" id="WP_316938515.1">
    <property type="nucleotide sequence ID" value="NZ_JAWHXQ010000010.1"/>
</dbReference>
<feature type="domain" description="Carrier" evidence="5">
    <location>
        <begin position="970"/>
        <end position="1045"/>
    </location>
</feature>
<organism evidence="6 7">
    <name type="scientific">Klebsiella quasipneumoniae subsp. similipneumoniae</name>
    <dbReference type="NCBI Taxonomy" id="1463164"/>
    <lineage>
        <taxon>Bacteria</taxon>
        <taxon>Pseudomonadati</taxon>
        <taxon>Pseudomonadota</taxon>
        <taxon>Gammaproteobacteria</taxon>
        <taxon>Enterobacterales</taxon>
        <taxon>Enterobacteriaceae</taxon>
        <taxon>Klebsiella/Raoultella group</taxon>
        <taxon>Klebsiella</taxon>
        <taxon>Klebsiella pneumoniae complex</taxon>
    </lineage>
</organism>
<dbReference type="EMBL" id="JAWHXQ010000010">
    <property type="protein sequence ID" value="MDV0612470.1"/>
    <property type="molecule type" value="Genomic_DNA"/>
</dbReference>
<keyword evidence="2" id="KW-0596">Phosphopantetheine</keyword>
<dbReference type="PANTHER" id="PTHR45527:SF1">
    <property type="entry name" value="FATTY ACID SYNTHASE"/>
    <property type="match status" value="1"/>
</dbReference>
<evidence type="ECO:0000313" key="6">
    <source>
        <dbReference type="EMBL" id="MDV0612470.1"/>
    </source>
</evidence>
<dbReference type="InterPro" id="IPR020845">
    <property type="entry name" value="AMP-binding_CS"/>
</dbReference>
<dbReference type="InterPro" id="IPR045851">
    <property type="entry name" value="AMP-bd_C_sf"/>
</dbReference>
<dbReference type="FunFam" id="2.30.38.10:FF:000002">
    <property type="entry name" value="Enterobactin synthase component F"/>
    <property type="match status" value="1"/>
</dbReference>
<proteinExistence type="predicted"/>
<dbReference type="InterPro" id="IPR029058">
    <property type="entry name" value="AB_hydrolase_fold"/>
</dbReference>
<dbReference type="GO" id="GO:0005829">
    <property type="term" value="C:cytosol"/>
    <property type="evidence" value="ECO:0007669"/>
    <property type="project" value="TreeGrafter"/>
</dbReference>
<dbReference type="CDD" id="cd17646">
    <property type="entry name" value="A_NRPS_AB3403-like"/>
    <property type="match status" value="1"/>
</dbReference>
<dbReference type="SMART" id="SM00823">
    <property type="entry name" value="PKS_PP"/>
    <property type="match status" value="1"/>
</dbReference>
<dbReference type="SUPFAM" id="SSF53474">
    <property type="entry name" value="alpha/beta-Hydrolases"/>
    <property type="match status" value="1"/>
</dbReference>
<gene>
    <name evidence="6" type="primary">entF</name>
    <name evidence="6" type="ORF">RZO73_18325</name>
</gene>
<dbReference type="GO" id="GO:0009366">
    <property type="term" value="C:enterobactin synthetase complex"/>
    <property type="evidence" value="ECO:0007669"/>
    <property type="project" value="TreeGrafter"/>
</dbReference>
<dbReference type="Gene3D" id="3.40.50.1820">
    <property type="entry name" value="alpha/beta hydrolase"/>
    <property type="match status" value="1"/>
</dbReference>
<dbReference type="InterPro" id="IPR020802">
    <property type="entry name" value="TesA-like"/>
</dbReference>
<dbReference type="InterPro" id="IPR000873">
    <property type="entry name" value="AMP-dep_synth/lig_dom"/>
</dbReference>
<dbReference type="InterPro" id="IPR010071">
    <property type="entry name" value="AA_adenyl_dom"/>
</dbReference>
<dbReference type="FunFam" id="3.30.300.30:FF:000010">
    <property type="entry name" value="Enterobactin synthetase component F"/>
    <property type="match status" value="1"/>
</dbReference>
<dbReference type="SMART" id="SM00824">
    <property type="entry name" value="PKS_TE"/>
    <property type="match status" value="1"/>
</dbReference>
<name>A0AAE4SHF5_9ENTR</name>
<dbReference type="NCBIfam" id="NF007605">
    <property type="entry name" value="PRK10252.1"/>
    <property type="match status" value="1"/>
</dbReference>
<dbReference type="FunFam" id="3.40.50.12780:FF:000012">
    <property type="entry name" value="Non-ribosomal peptide synthetase"/>
    <property type="match status" value="1"/>
</dbReference>
<keyword evidence="3" id="KW-0597">Phosphoprotein</keyword>
<dbReference type="Pfam" id="PF00975">
    <property type="entry name" value="Thioesterase"/>
    <property type="match status" value="1"/>
</dbReference>
<dbReference type="GO" id="GO:0009239">
    <property type="term" value="P:enterobactin biosynthetic process"/>
    <property type="evidence" value="ECO:0007669"/>
    <property type="project" value="TreeGrafter"/>
</dbReference>
<dbReference type="GO" id="GO:0047527">
    <property type="term" value="F:2,3-dihydroxybenzoate-serine ligase activity"/>
    <property type="evidence" value="ECO:0007669"/>
    <property type="project" value="UniProtKB-EC"/>
</dbReference>
<dbReference type="InterPro" id="IPR023213">
    <property type="entry name" value="CAT-like_dom_sf"/>
</dbReference>
<dbReference type="SUPFAM" id="SSF47336">
    <property type="entry name" value="ACP-like"/>
    <property type="match status" value="1"/>
</dbReference>
<dbReference type="PANTHER" id="PTHR45527">
    <property type="entry name" value="NONRIBOSOMAL PEPTIDE SYNTHETASE"/>
    <property type="match status" value="1"/>
</dbReference>
<dbReference type="InterPro" id="IPR020806">
    <property type="entry name" value="PKS_PP-bd"/>
</dbReference>
<dbReference type="Gene3D" id="3.40.50.980">
    <property type="match status" value="2"/>
</dbReference>
<sequence>MTTRLPLVAAQPGIWMAERLSTLPGAWSVAHYVELRGALDPALLGKAIVAGLQQADTLSLRFEEEEGEVWQWVAADRTFGEPSIIDLRTAPDPHRAATERMQADLAQDLRVDGGNPLVCHQLLRVGDDRWYWYQRYHHLLVDGFSFPAITRQIAAIYRAWQRGEATPESPFTPFAEVVDEYQRYAGSEAWQRDKAFWQAQRQALPSPASLSAAPLGGRAAGSDIWRMKLEMNADAFRRLAGHAPQCQPADLALALTTLWLGRLCNRMDYAAGFIFMRRMGSAALTSTGPVLNVLPLAVHIDAQETLADLAMRLAAQLKKMRRHQRYDAEQIVRDSGKAAGDEPLFGPVLNVKVFDYQLDIDGVQAVTHTLATGPVNDLELALFPDETGGLSLEILANKARYDEAELRRHVARLTALLAQFAADPALRCGEAEMLSANELARLAAVNDTVVPLPATTLSALVADQARKTPDAPALADARWQFSYREMRQQVVALAQLLRQRGVKPGDSVAVALPRSVFLTLALHGIVEAGAAWLPLDTGYPDDRLRMMLEDARPSLLITSEDQLARFSDIPGLESLCYQQPLAAGDDAPLALSKPDHTAYIIFTSGSTGRPKGVMVGQTAIVNRLLWMQDRYPLSAQDVVAQKTPCSFDVSVWEFWWPFIAGAQLVMAEPEAHRDPQAMQQFFARYGVTTTHFVPSMLAAFVASLDADSVAACRTLRRVFCSGEALPTELCREWERLTGAPLHNLYGPTEAAVDVSWYPACGPELAAVTGSSVPIGWPVWNTGLRILDAAMRPVPPGVAGDLYLTGIQLAQGYLGRPDLTASRFIADPFAPGERMYRTGDVARWLTNGAVEYLGRSDDQLKIRGQRIELGEIDRVMSGLPDVAQAVSHACVFNQAAATGGDARQLVGYLVSDSGLPLDTAALKARLAEQLPPHMVPVVLMQLADLPLSANGKLDRKALPLPTLGGERSGRPPEPGMETLVAAAFSQLLGCEVNDIDADFFALGGHSLLAMRLAAQLSRQLARQVTPGQVMVASTVGKLSALLAADLSDEQAQRLGLDTLLPLRESDGPTLFCFHPASGFAWQFSVLARYLSPRWSITGIQSPRPQGPMASAASLDEVCEHHLRTLLAQQPHGPYYLFGYSLGGTLAQGIAARLRQRGEAVAFLGLLDTWPPETQNWAEKEANGLDPEVLAEIDREREAFLAAQQGQASGELFSAIEGNYADAVRLLTTAHSAKFDGKATLFVAEKTRQAGMDPQVVWGPWVAELEVFSQNCAHVDIISPQAFEAIGPVVREILG</sequence>
<dbReference type="SUPFAM" id="SSF52777">
    <property type="entry name" value="CoA-dependent acyltransferases"/>
    <property type="match status" value="2"/>
</dbReference>
<dbReference type="Proteomes" id="UP001187239">
    <property type="component" value="Unassembled WGS sequence"/>
</dbReference>
<evidence type="ECO:0000256" key="4">
    <source>
        <dbReference type="ARBA" id="ARBA00022598"/>
    </source>
</evidence>
<dbReference type="Gene3D" id="3.30.559.30">
    <property type="entry name" value="Nonribosomal peptide synthetase, condensation domain"/>
    <property type="match status" value="1"/>
</dbReference>
<protein>
    <submittedName>
        <fullName evidence="6">Enterobactin non-ribosomal peptide synthetase EntF</fullName>
        <ecNumber evidence="6">6.3.2.14</ecNumber>
    </submittedName>
</protein>
<evidence type="ECO:0000313" key="7">
    <source>
        <dbReference type="Proteomes" id="UP001187239"/>
    </source>
</evidence>
<evidence type="ECO:0000259" key="5">
    <source>
        <dbReference type="PROSITE" id="PS50075"/>
    </source>
</evidence>
<dbReference type="EC" id="6.3.2.14" evidence="6"/>
<dbReference type="InterPro" id="IPR009081">
    <property type="entry name" value="PP-bd_ACP"/>
</dbReference>
<dbReference type="GO" id="GO:0043041">
    <property type="term" value="P:amino acid activation for nonribosomal peptide biosynthetic process"/>
    <property type="evidence" value="ECO:0007669"/>
    <property type="project" value="TreeGrafter"/>
</dbReference>